<dbReference type="AlphaFoldDB" id="A0A4Y2ACA5"/>
<dbReference type="GO" id="GO:0005739">
    <property type="term" value="C:mitochondrion"/>
    <property type="evidence" value="ECO:0007669"/>
    <property type="project" value="TreeGrafter"/>
</dbReference>
<comment type="caution">
    <text evidence="3">The sequence shown here is derived from an EMBL/GenBank/DDBJ whole genome shotgun (WGS) entry which is preliminary data.</text>
</comment>
<dbReference type="Proteomes" id="UP000499080">
    <property type="component" value="Unassembled WGS sequence"/>
</dbReference>
<dbReference type="Pfam" id="PF09791">
    <property type="entry name" value="Oxidored-like"/>
    <property type="match status" value="1"/>
</dbReference>
<dbReference type="PANTHER" id="PTHR21193:SF3">
    <property type="entry name" value="OXIDOREDUCTASE-LIKE DOMAIN-CONTAINING PROTEIN 1"/>
    <property type="match status" value="1"/>
</dbReference>
<feature type="compositionally biased region" description="Basic and acidic residues" evidence="1">
    <location>
        <begin position="53"/>
        <end position="64"/>
    </location>
</feature>
<keyword evidence="4" id="KW-1185">Reference proteome</keyword>
<evidence type="ECO:0000259" key="2">
    <source>
        <dbReference type="Pfam" id="PF09791"/>
    </source>
</evidence>
<dbReference type="EMBL" id="BGPR01000010">
    <property type="protein sequence ID" value="GBL76584.1"/>
    <property type="molecule type" value="Genomic_DNA"/>
</dbReference>
<feature type="domain" description="Oxidoreductase-like" evidence="2">
    <location>
        <begin position="62"/>
        <end position="96"/>
    </location>
</feature>
<dbReference type="InterPro" id="IPR039251">
    <property type="entry name" value="OXLD1"/>
</dbReference>
<sequence>MVLLATVRKYQLCNQLSFMKRTAQTILLSTMQLNKHGTFRKKSTNEDSNSIQSKEEAYSLDKPPEKPEIGACCESGCQNCVWFKYVAEVRFYYGNDKEKWQEALNSIPEPDLRAFVEMQLKKAIKFDT</sequence>
<organism evidence="3 4">
    <name type="scientific">Araneus ventricosus</name>
    <name type="common">Orbweaver spider</name>
    <name type="synonym">Epeira ventricosa</name>
    <dbReference type="NCBI Taxonomy" id="182803"/>
    <lineage>
        <taxon>Eukaryota</taxon>
        <taxon>Metazoa</taxon>
        <taxon>Ecdysozoa</taxon>
        <taxon>Arthropoda</taxon>
        <taxon>Chelicerata</taxon>
        <taxon>Arachnida</taxon>
        <taxon>Araneae</taxon>
        <taxon>Araneomorphae</taxon>
        <taxon>Entelegynae</taxon>
        <taxon>Araneoidea</taxon>
        <taxon>Araneidae</taxon>
        <taxon>Araneus</taxon>
    </lineage>
</organism>
<dbReference type="PANTHER" id="PTHR21193">
    <property type="entry name" value="OXIDOREDUCTASE-LIKE DOMAIN-CONTAINING PROTEIN 1"/>
    <property type="match status" value="1"/>
</dbReference>
<protein>
    <recommendedName>
        <fullName evidence="2">Oxidoreductase-like domain-containing protein</fullName>
    </recommendedName>
</protein>
<evidence type="ECO:0000313" key="3">
    <source>
        <dbReference type="EMBL" id="GBL76584.1"/>
    </source>
</evidence>
<reference evidence="3 4" key="1">
    <citation type="journal article" date="2019" name="Sci. Rep.">
        <title>Orb-weaving spider Araneus ventricosus genome elucidates the spidroin gene catalogue.</title>
        <authorList>
            <person name="Kono N."/>
            <person name="Nakamura H."/>
            <person name="Ohtoshi R."/>
            <person name="Moran D.A.P."/>
            <person name="Shinohara A."/>
            <person name="Yoshida Y."/>
            <person name="Fujiwara M."/>
            <person name="Mori M."/>
            <person name="Tomita M."/>
            <person name="Arakawa K."/>
        </authorList>
    </citation>
    <scope>NUCLEOTIDE SEQUENCE [LARGE SCALE GENOMIC DNA]</scope>
</reference>
<evidence type="ECO:0000256" key="1">
    <source>
        <dbReference type="SAM" id="MobiDB-lite"/>
    </source>
</evidence>
<evidence type="ECO:0000313" key="4">
    <source>
        <dbReference type="Proteomes" id="UP000499080"/>
    </source>
</evidence>
<dbReference type="InterPro" id="IPR019180">
    <property type="entry name" value="Oxidoreductase-like_N"/>
</dbReference>
<dbReference type="OrthoDB" id="6506300at2759"/>
<proteinExistence type="predicted"/>
<feature type="region of interest" description="Disordered" evidence="1">
    <location>
        <begin position="38"/>
        <end position="64"/>
    </location>
</feature>
<gene>
    <name evidence="3" type="ORF">AVEN_53309_1</name>
</gene>
<accession>A0A4Y2ACA5</accession>
<name>A0A4Y2ACA5_ARAVE</name>